<name>A0A922J498_CARIL</name>
<organism evidence="6 7">
    <name type="scientific">Carya illinoinensis</name>
    <name type="common">Pecan</name>
    <dbReference type="NCBI Taxonomy" id="32201"/>
    <lineage>
        <taxon>Eukaryota</taxon>
        <taxon>Viridiplantae</taxon>
        <taxon>Streptophyta</taxon>
        <taxon>Embryophyta</taxon>
        <taxon>Tracheophyta</taxon>
        <taxon>Spermatophyta</taxon>
        <taxon>Magnoliopsida</taxon>
        <taxon>eudicotyledons</taxon>
        <taxon>Gunneridae</taxon>
        <taxon>Pentapetalae</taxon>
        <taxon>rosids</taxon>
        <taxon>fabids</taxon>
        <taxon>Fagales</taxon>
        <taxon>Juglandaceae</taxon>
        <taxon>Carya</taxon>
    </lineage>
</organism>
<comment type="similarity">
    <text evidence="2">Belongs to the Mediator complex subunit 27 family.</text>
</comment>
<evidence type="ECO:0000313" key="6">
    <source>
        <dbReference type="EMBL" id="KAG6693815.1"/>
    </source>
</evidence>
<evidence type="ECO:0000256" key="3">
    <source>
        <dbReference type="ARBA" id="ARBA00023015"/>
    </source>
</evidence>
<evidence type="ECO:0000256" key="2">
    <source>
        <dbReference type="ARBA" id="ARBA00008048"/>
    </source>
</evidence>
<keyword evidence="3" id="KW-0805">Transcription regulation</keyword>
<reference evidence="6" key="1">
    <citation type="submission" date="2021-01" db="EMBL/GenBank/DDBJ databases">
        <authorList>
            <person name="Lovell J.T."/>
            <person name="Bentley N."/>
            <person name="Bhattarai G."/>
            <person name="Jenkins J.W."/>
            <person name="Sreedasyam A."/>
            <person name="Alarcon Y."/>
            <person name="Bock C."/>
            <person name="Boston L."/>
            <person name="Carlson J."/>
            <person name="Cervantes K."/>
            <person name="Clermont K."/>
            <person name="Krom N."/>
            <person name="Kubenka K."/>
            <person name="Mamidi S."/>
            <person name="Mattison C."/>
            <person name="Monteros M."/>
            <person name="Pisani C."/>
            <person name="Plott C."/>
            <person name="Rajasekar S."/>
            <person name="Rhein H.S."/>
            <person name="Rohla C."/>
            <person name="Song M."/>
            <person name="Hilaire R.S."/>
            <person name="Shu S."/>
            <person name="Wells L."/>
            <person name="Wang X."/>
            <person name="Webber J."/>
            <person name="Heerema R.J."/>
            <person name="Klein P."/>
            <person name="Conner P."/>
            <person name="Grauke L."/>
            <person name="Grimwood J."/>
            <person name="Schmutz J."/>
            <person name="Randall J.J."/>
        </authorList>
    </citation>
    <scope>NUCLEOTIDE SEQUENCE</scope>
    <source>
        <tissue evidence="6">Leaf</tissue>
    </source>
</reference>
<keyword evidence="4" id="KW-0804">Transcription</keyword>
<dbReference type="InterPro" id="IPR021627">
    <property type="entry name" value="Mediator_Med27"/>
</dbReference>
<dbReference type="GO" id="GO:0003713">
    <property type="term" value="F:transcription coactivator activity"/>
    <property type="evidence" value="ECO:0007669"/>
    <property type="project" value="TreeGrafter"/>
</dbReference>
<protein>
    <submittedName>
        <fullName evidence="6">Uncharacterized protein</fullName>
    </submittedName>
</protein>
<dbReference type="Proteomes" id="UP000811246">
    <property type="component" value="Chromosome 9"/>
</dbReference>
<comment type="subcellular location">
    <subcellularLocation>
        <location evidence="1">Nucleus</location>
    </subcellularLocation>
</comment>
<gene>
    <name evidence="6" type="ORF">I3842_09G020600</name>
</gene>
<dbReference type="PANTHER" id="PTHR13130">
    <property type="entry name" value="34 KDA TRANSCRIPTIONAL CO-ACTIVATOR-RELATED"/>
    <property type="match status" value="1"/>
</dbReference>
<accession>A0A922J498</accession>
<dbReference type="GO" id="GO:0016592">
    <property type="term" value="C:mediator complex"/>
    <property type="evidence" value="ECO:0007669"/>
    <property type="project" value="InterPro"/>
</dbReference>
<evidence type="ECO:0000256" key="5">
    <source>
        <dbReference type="ARBA" id="ARBA00023242"/>
    </source>
</evidence>
<dbReference type="PANTHER" id="PTHR13130:SF4">
    <property type="entry name" value="MEDIATOR OF RNA POLYMERASE II TRANSCRIPTION SUBUNIT 27"/>
    <property type="match status" value="1"/>
</dbReference>
<proteinExistence type="inferred from homology"/>
<keyword evidence="5" id="KW-0539">Nucleus</keyword>
<dbReference type="GO" id="GO:0006357">
    <property type="term" value="P:regulation of transcription by RNA polymerase II"/>
    <property type="evidence" value="ECO:0007669"/>
    <property type="project" value="TreeGrafter"/>
</dbReference>
<dbReference type="EMBL" id="CM031833">
    <property type="protein sequence ID" value="KAG6693815.1"/>
    <property type="molecule type" value="Genomic_DNA"/>
</dbReference>
<evidence type="ECO:0000256" key="4">
    <source>
        <dbReference type="ARBA" id="ARBA00023163"/>
    </source>
</evidence>
<dbReference type="AlphaFoldDB" id="A0A922J498"/>
<evidence type="ECO:0000256" key="1">
    <source>
        <dbReference type="ARBA" id="ARBA00004123"/>
    </source>
</evidence>
<comment type="caution">
    <text evidence="6">The sequence shown here is derived from an EMBL/GenBank/DDBJ whole genome shotgun (WGS) entry which is preliminary data.</text>
</comment>
<sequence length="328" mass="36949">MRLHQSQLQQPQVAEAVTATSTLVSDPSTLVEAPSKLVALAIDRLGHTARLIADIRLPHQSTKPLQLFLKEDASMRQHSQDLRSVGRQLEESGVVNKSLRSRNDAVVAYAWKSQLVDRTRLALKDFTDRKRWFFPHLDDGLDGQSTDEKEFCYIQAQSRTNLNNQEELSDYKILSDVLTHLEKKCPISKFTYERLDWLKRASSLPSSANETSMETYAIATEKTAIIELLFSSIFRVIVSLHPVGSIDLNSVAFFSLDEGGSYIHARGISVYHVFRLITLLYCYLHFIPCSCRQFSSLEISSIQPISSANDGSSDLARAYHVSCFSEEA</sequence>
<evidence type="ECO:0000313" key="7">
    <source>
        <dbReference type="Proteomes" id="UP000811246"/>
    </source>
</evidence>